<dbReference type="Pfam" id="PF03640">
    <property type="entry name" value="Lipoprotein_15"/>
    <property type="match status" value="2"/>
</dbReference>
<name>A0A919GL12_9ACTN</name>
<evidence type="ECO:0000313" key="4">
    <source>
        <dbReference type="Proteomes" id="UP000603708"/>
    </source>
</evidence>
<proteinExistence type="predicted"/>
<gene>
    <name evidence="3" type="ORF">GCM10018793_55440</name>
</gene>
<evidence type="ECO:0000313" key="3">
    <source>
        <dbReference type="EMBL" id="GHH85860.1"/>
    </source>
</evidence>
<feature type="chain" id="PRO_5036711361" description="Lipoprotein" evidence="2">
    <location>
        <begin position="33"/>
        <end position="213"/>
    </location>
</feature>
<dbReference type="EMBL" id="BNCD01000020">
    <property type="protein sequence ID" value="GHH85860.1"/>
    <property type="molecule type" value="Genomic_DNA"/>
</dbReference>
<feature type="region of interest" description="Disordered" evidence="1">
    <location>
        <begin position="192"/>
        <end position="213"/>
    </location>
</feature>
<dbReference type="PANTHER" id="PTHR39335">
    <property type="entry name" value="BLL4220 PROTEIN"/>
    <property type="match status" value="1"/>
</dbReference>
<dbReference type="PANTHER" id="PTHR39335:SF1">
    <property type="entry name" value="BLL4220 PROTEIN"/>
    <property type="match status" value="1"/>
</dbReference>
<accession>A0A919GL12</accession>
<evidence type="ECO:0000256" key="1">
    <source>
        <dbReference type="SAM" id="MobiDB-lite"/>
    </source>
</evidence>
<dbReference type="RefSeq" id="WP_189936689.1">
    <property type="nucleotide sequence ID" value="NZ_BNCD01000020.1"/>
</dbReference>
<feature type="compositionally biased region" description="Polar residues" evidence="1">
    <location>
        <begin position="31"/>
        <end position="45"/>
    </location>
</feature>
<organism evidence="3 4">
    <name type="scientific">Streptomyces sulfonofaciens</name>
    <dbReference type="NCBI Taxonomy" id="68272"/>
    <lineage>
        <taxon>Bacteria</taxon>
        <taxon>Bacillati</taxon>
        <taxon>Actinomycetota</taxon>
        <taxon>Actinomycetes</taxon>
        <taxon>Kitasatosporales</taxon>
        <taxon>Streptomycetaceae</taxon>
        <taxon>Streptomyces</taxon>
    </lineage>
</organism>
<dbReference type="PROSITE" id="PS51257">
    <property type="entry name" value="PROKAR_LIPOPROTEIN"/>
    <property type="match status" value="1"/>
</dbReference>
<feature type="region of interest" description="Disordered" evidence="1">
    <location>
        <begin position="31"/>
        <end position="53"/>
    </location>
</feature>
<feature type="signal peptide" evidence="2">
    <location>
        <begin position="1"/>
        <end position="32"/>
    </location>
</feature>
<dbReference type="InterPro" id="IPR005297">
    <property type="entry name" value="Lipoprotein_repeat"/>
</dbReference>
<sequence length="213" mass="21057">MNRTTWAADRAAGAALLAAVTLAAAVTTGCSASNDQSSSTVSRAEQSPAKAGARGEAAASASAAAAAAAAKQGVATLSVRNSGLGRIMVGAKGRTAYVFAADTTSKSTCTGACAAAWPPVLTQGQPKAGNGVAPSVKLGTSRRSDGKTQVTVNGHPVYYFAGDKKAGDTMGQGLNQFGAKWWALDPAAKRITRMSTTSPSPTGTNTGSGGGGY</sequence>
<feature type="compositionally biased region" description="Low complexity" evidence="1">
    <location>
        <begin position="195"/>
        <end position="205"/>
    </location>
</feature>
<reference evidence="3" key="2">
    <citation type="submission" date="2020-09" db="EMBL/GenBank/DDBJ databases">
        <authorList>
            <person name="Sun Q."/>
            <person name="Ohkuma M."/>
        </authorList>
    </citation>
    <scope>NUCLEOTIDE SEQUENCE</scope>
    <source>
        <strain evidence="3">JCM 5069</strain>
    </source>
</reference>
<protein>
    <recommendedName>
        <fullName evidence="5">Lipoprotein</fullName>
    </recommendedName>
</protein>
<dbReference type="GO" id="GO:0043448">
    <property type="term" value="P:alkane catabolic process"/>
    <property type="evidence" value="ECO:0007669"/>
    <property type="project" value="TreeGrafter"/>
</dbReference>
<reference evidence="3" key="1">
    <citation type="journal article" date="2014" name="Int. J. Syst. Evol. Microbiol.">
        <title>Complete genome sequence of Corynebacterium casei LMG S-19264T (=DSM 44701T), isolated from a smear-ripened cheese.</title>
        <authorList>
            <consortium name="US DOE Joint Genome Institute (JGI-PGF)"/>
            <person name="Walter F."/>
            <person name="Albersmeier A."/>
            <person name="Kalinowski J."/>
            <person name="Ruckert C."/>
        </authorList>
    </citation>
    <scope>NUCLEOTIDE SEQUENCE</scope>
    <source>
        <strain evidence="3">JCM 5069</strain>
    </source>
</reference>
<keyword evidence="4" id="KW-1185">Reference proteome</keyword>
<dbReference type="AlphaFoldDB" id="A0A919GL12"/>
<evidence type="ECO:0008006" key="5">
    <source>
        <dbReference type="Google" id="ProtNLM"/>
    </source>
</evidence>
<dbReference type="Proteomes" id="UP000603708">
    <property type="component" value="Unassembled WGS sequence"/>
</dbReference>
<keyword evidence="2" id="KW-0732">Signal</keyword>
<evidence type="ECO:0000256" key="2">
    <source>
        <dbReference type="SAM" id="SignalP"/>
    </source>
</evidence>
<comment type="caution">
    <text evidence="3">The sequence shown here is derived from an EMBL/GenBank/DDBJ whole genome shotgun (WGS) entry which is preliminary data.</text>
</comment>